<evidence type="ECO:0000256" key="11">
    <source>
        <dbReference type="ARBA" id="ARBA00023167"/>
    </source>
</evidence>
<dbReference type="InterPro" id="IPR005119">
    <property type="entry name" value="LysR_subst-bd"/>
</dbReference>
<organism evidence="13 14">
    <name type="scientific">Commensalibacter melissae</name>
    <dbReference type="NCBI Taxonomy" id="2070537"/>
    <lineage>
        <taxon>Bacteria</taxon>
        <taxon>Pseudomonadati</taxon>
        <taxon>Pseudomonadota</taxon>
        <taxon>Alphaproteobacteria</taxon>
        <taxon>Acetobacterales</taxon>
        <taxon>Acetobacteraceae</taxon>
    </lineage>
</organism>
<evidence type="ECO:0000313" key="13">
    <source>
        <dbReference type="EMBL" id="PXY99785.1"/>
    </source>
</evidence>
<evidence type="ECO:0000256" key="6">
    <source>
        <dbReference type="ARBA" id="ARBA00022605"/>
    </source>
</evidence>
<dbReference type="Gene3D" id="3.40.190.10">
    <property type="entry name" value="Periplasmic binding protein-like II"/>
    <property type="match status" value="1"/>
</dbReference>
<gene>
    <name evidence="13" type="ORF">DK869_07545</name>
</gene>
<feature type="domain" description="HTH lysR-type" evidence="12">
    <location>
        <begin position="2"/>
        <end position="59"/>
    </location>
</feature>
<keyword evidence="9" id="KW-0010">Activator</keyword>
<evidence type="ECO:0000256" key="1">
    <source>
        <dbReference type="ARBA" id="ARBA00004496"/>
    </source>
</evidence>
<dbReference type="GO" id="GO:0003700">
    <property type="term" value="F:DNA-binding transcription factor activity"/>
    <property type="evidence" value="ECO:0007669"/>
    <property type="project" value="InterPro"/>
</dbReference>
<keyword evidence="4" id="KW-0963">Cytoplasm</keyword>
<dbReference type="PRINTS" id="PR00039">
    <property type="entry name" value="HTHLYSR"/>
</dbReference>
<evidence type="ECO:0000256" key="8">
    <source>
        <dbReference type="ARBA" id="ARBA00023125"/>
    </source>
</evidence>
<dbReference type="SUPFAM" id="SSF53850">
    <property type="entry name" value="Periplasmic binding protein-like II"/>
    <property type="match status" value="1"/>
</dbReference>
<dbReference type="GO" id="GO:0000976">
    <property type="term" value="F:transcription cis-regulatory region binding"/>
    <property type="evidence" value="ECO:0007669"/>
    <property type="project" value="TreeGrafter"/>
</dbReference>
<keyword evidence="14" id="KW-1185">Reference proteome</keyword>
<dbReference type="GO" id="GO:0009086">
    <property type="term" value="P:methionine biosynthetic process"/>
    <property type="evidence" value="ECO:0007669"/>
    <property type="project" value="UniProtKB-KW"/>
</dbReference>
<dbReference type="InterPro" id="IPR036388">
    <property type="entry name" value="WH-like_DNA-bd_sf"/>
</dbReference>
<accession>A0A318N106</accession>
<evidence type="ECO:0000256" key="3">
    <source>
        <dbReference type="ARBA" id="ARBA00019365"/>
    </source>
</evidence>
<keyword evidence="8" id="KW-0238">DNA-binding</keyword>
<dbReference type="GO" id="GO:0005737">
    <property type="term" value="C:cytoplasm"/>
    <property type="evidence" value="ECO:0007669"/>
    <property type="project" value="UniProtKB-SubCell"/>
</dbReference>
<evidence type="ECO:0000256" key="5">
    <source>
        <dbReference type="ARBA" id="ARBA00022491"/>
    </source>
</evidence>
<name>A0A318N106_9PROT</name>
<dbReference type="RefSeq" id="WP_110439405.1">
    <property type="nucleotide sequence ID" value="NZ_CP046393.1"/>
</dbReference>
<comment type="subcellular location">
    <subcellularLocation>
        <location evidence="1">Cytoplasm</location>
    </subcellularLocation>
</comment>
<keyword evidence="11" id="KW-0486">Methionine biosynthesis</keyword>
<evidence type="ECO:0000259" key="12">
    <source>
        <dbReference type="PROSITE" id="PS50931"/>
    </source>
</evidence>
<evidence type="ECO:0000256" key="10">
    <source>
        <dbReference type="ARBA" id="ARBA00023163"/>
    </source>
</evidence>
<dbReference type="InterPro" id="IPR000847">
    <property type="entry name" value="LysR_HTH_N"/>
</dbReference>
<dbReference type="CDD" id="cd08441">
    <property type="entry name" value="PBP2_MetR"/>
    <property type="match status" value="1"/>
</dbReference>
<dbReference type="PANTHER" id="PTHR30126:SF25">
    <property type="entry name" value="HTH-TYPE TRANSCRIPTIONAL REGULATOR METR"/>
    <property type="match status" value="1"/>
</dbReference>
<protein>
    <recommendedName>
        <fullName evidence="3">HTH-type transcriptional regulator MetR</fullName>
    </recommendedName>
</protein>
<evidence type="ECO:0000256" key="4">
    <source>
        <dbReference type="ARBA" id="ARBA00022490"/>
    </source>
</evidence>
<keyword evidence="7" id="KW-0805">Transcription regulation</keyword>
<sequence>MIEIIHLKIIQEIETQKSMTAAAVNLCLTQSALSHAIRKLEQNLQVSLWRREGKYMQLTQAGQELLTLAHRILPQIEHNESKLKQYAQGSIGSLKIGMECHPCYQWLLKVTSPYLKQWPQVELDVKQKFKFGGLGALLNYEIDILITPDPIIKSDLHFEPVFNYEQILIVGPSHPFRNLPYITPEQMSSETLLTYPVEPNRLDIYSLFMAPKGIMPRRHKTIETTDIILQMVENNRGVTALPHWLVQENKERFEIFPVKLGKKGIPKQLFIGIRKADQLTNYLDAFIQLSKQISFPMST</sequence>
<dbReference type="InterPro" id="IPR037406">
    <property type="entry name" value="MetR_PBP2"/>
</dbReference>
<dbReference type="Gene3D" id="1.10.10.10">
    <property type="entry name" value="Winged helix-like DNA-binding domain superfamily/Winged helix DNA-binding domain"/>
    <property type="match status" value="1"/>
</dbReference>
<comment type="caution">
    <text evidence="13">The sequence shown here is derived from an EMBL/GenBank/DDBJ whole genome shotgun (WGS) entry which is preliminary data.</text>
</comment>
<comment type="similarity">
    <text evidence="2">Belongs to the LysR transcriptional regulatory family.</text>
</comment>
<dbReference type="Pfam" id="PF00126">
    <property type="entry name" value="HTH_1"/>
    <property type="match status" value="1"/>
</dbReference>
<dbReference type="Proteomes" id="UP000247565">
    <property type="component" value="Unassembled WGS sequence"/>
</dbReference>
<dbReference type="InterPro" id="IPR036390">
    <property type="entry name" value="WH_DNA-bd_sf"/>
</dbReference>
<dbReference type="PANTHER" id="PTHR30126">
    <property type="entry name" value="HTH-TYPE TRANSCRIPTIONAL REGULATOR"/>
    <property type="match status" value="1"/>
</dbReference>
<evidence type="ECO:0000256" key="2">
    <source>
        <dbReference type="ARBA" id="ARBA00009437"/>
    </source>
</evidence>
<evidence type="ECO:0000313" key="14">
    <source>
        <dbReference type="Proteomes" id="UP000247565"/>
    </source>
</evidence>
<keyword evidence="5" id="KW-0678">Repressor</keyword>
<dbReference type="Pfam" id="PF03466">
    <property type="entry name" value="LysR_substrate"/>
    <property type="match status" value="1"/>
</dbReference>
<dbReference type="OrthoDB" id="155872at2"/>
<proteinExistence type="inferred from homology"/>
<dbReference type="SUPFAM" id="SSF46785">
    <property type="entry name" value="Winged helix' DNA-binding domain"/>
    <property type="match status" value="1"/>
</dbReference>
<keyword evidence="10" id="KW-0804">Transcription</keyword>
<evidence type="ECO:0000256" key="7">
    <source>
        <dbReference type="ARBA" id="ARBA00023015"/>
    </source>
</evidence>
<reference evidence="13 14" key="1">
    <citation type="submission" date="2018-05" db="EMBL/GenBank/DDBJ databases">
        <title>Reference genomes for bee gut microbiota database.</title>
        <authorList>
            <person name="Ellegaard K.M."/>
        </authorList>
    </citation>
    <scope>NUCLEOTIDE SEQUENCE [LARGE SCALE GENOMIC DNA]</scope>
    <source>
        <strain evidence="13 14">ESL0284</strain>
    </source>
</reference>
<keyword evidence="6" id="KW-0028">Amino-acid biosynthesis</keyword>
<dbReference type="PROSITE" id="PS50931">
    <property type="entry name" value="HTH_LYSR"/>
    <property type="match status" value="1"/>
</dbReference>
<dbReference type="AlphaFoldDB" id="A0A318N106"/>
<dbReference type="EMBL" id="QGLT01000004">
    <property type="protein sequence ID" value="PXY99785.1"/>
    <property type="molecule type" value="Genomic_DNA"/>
</dbReference>
<evidence type="ECO:0000256" key="9">
    <source>
        <dbReference type="ARBA" id="ARBA00023159"/>
    </source>
</evidence>